<gene>
    <name evidence="1" type="ORF">S01H1_81145</name>
</gene>
<reference evidence="1" key="1">
    <citation type="journal article" date="2014" name="Front. Microbiol.">
        <title>High frequency of phylogenetically diverse reductive dehalogenase-homologous genes in deep subseafloor sedimentary metagenomes.</title>
        <authorList>
            <person name="Kawai M."/>
            <person name="Futagami T."/>
            <person name="Toyoda A."/>
            <person name="Takaki Y."/>
            <person name="Nishi S."/>
            <person name="Hori S."/>
            <person name="Arai W."/>
            <person name="Tsubouchi T."/>
            <person name="Morono Y."/>
            <person name="Uchiyama I."/>
            <person name="Ito T."/>
            <person name="Fujiyama A."/>
            <person name="Inagaki F."/>
            <person name="Takami H."/>
        </authorList>
    </citation>
    <scope>NUCLEOTIDE SEQUENCE</scope>
    <source>
        <strain evidence="1">Expedition CK06-06</strain>
    </source>
</reference>
<sequence>MEKIREGGEMKYYLFNHIKMENLEYACFIGAFSLDLWIYDLIKNSSNEEITWTMVEA</sequence>
<evidence type="ECO:0000313" key="1">
    <source>
        <dbReference type="EMBL" id="GAG52264.1"/>
    </source>
</evidence>
<dbReference type="EMBL" id="BARS01054880">
    <property type="protein sequence ID" value="GAG52264.1"/>
    <property type="molecule type" value="Genomic_DNA"/>
</dbReference>
<dbReference type="AlphaFoldDB" id="X0Y8U4"/>
<protein>
    <submittedName>
        <fullName evidence="1">Uncharacterized protein</fullName>
    </submittedName>
</protein>
<comment type="caution">
    <text evidence="1">The sequence shown here is derived from an EMBL/GenBank/DDBJ whole genome shotgun (WGS) entry which is preliminary data.</text>
</comment>
<name>X0Y8U4_9ZZZZ</name>
<organism evidence="1">
    <name type="scientific">marine sediment metagenome</name>
    <dbReference type="NCBI Taxonomy" id="412755"/>
    <lineage>
        <taxon>unclassified sequences</taxon>
        <taxon>metagenomes</taxon>
        <taxon>ecological metagenomes</taxon>
    </lineage>
</organism>
<accession>X0Y8U4</accession>
<proteinExistence type="predicted"/>